<evidence type="ECO:0000313" key="3">
    <source>
        <dbReference type="Proteomes" id="UP000017396"/>
    </source>
</evidence>
<name>U5QJS3_GLOK1</name>
<dbReference type="PRINTS" id="PR00598">
    <property type="entry name" value="HTHMARR"/>
</dbReference>
<proteinExistence type="predicted"/>
<protein>
    <submittedName>
        <fullName evidence="2">MarR family transcriptional regulator</fullName>
    </submittedName>
</protein>
<dbReference type="PATRIC" id="fig|1183438.3.peg.2855"/>
<dbReference type="InterPro" id="IPR036390">
    <property type="entry name" value="WH_DNA-bd_sf"/>
</dbReference>
<dbReference type="eggNOG" id="COG1846">
    <property type="taxonomic scope" value="Bacteria"/>
</dbReference>
<evidence type="ECO:0000313" key="2">
    <source>
        <dbReference type="EMBL" id="AGY59143.1"/>
    </source>
</evidence>
<dbReference type="PANTHER" id="PTHR33164">
    <property type="entry name" value="TRANSCRIPTIONAL REGULATOR, MARR FAMILY"/>
    <property type="match status" value="1"/>
</dbReference>
<dbReference type="GO" id="GO:0006950">
    <property type="term" value="P:response to stress"/>
    <property type="evidence" value="ECO:0007669"/>
    <property type="project" value="TreeGrafter"/>
</dbReference>
<sequence>MGTRYRGSTEQVLALDVYIKLMRASDAVANRVHSHLKAVNLTVSQFGVLEALLHLGPLSQSQLAQKLLKSGGNMTLVIDNLQKRGLIERVRSNTDRRTISVHLTEAGRKLIERVFAPHVEQIVSALAVLSEAERHTLGQLCRKLGLAQKDNGNNQIF</sequence>
<gene>
    <name evidence="2" type="primary">marR</name>
    <name evidence="2" type="ORF">GKIL_2897</name>
</gene>
<dbReference type="InterPro" id="IPR036388">
    <property type="entry name" value="WH-like_DNA-bd_sf"/>
</dbReference>
<dbReference type="AlphaFoldDB" id="U5QJS3"/>
<dbReference type="InterPro" id="IPR039422">
    <property type="entry name" value="MarR/SlyA-like"/>
</dbReference>
<dbReference type="SUPFAM" id="SSF46785">
    <property type="entry name" value="Winged helix' DNA-binding domain"/>
    <property type="match status" value="1"/>
</dbReference>
<dbReference type="HOGENOM" id="CLU_083287_27_2_3"/>
<organism evidence="2 3">
    <name type="scientific">Gloeobacter kilaueensis (strain ATCC BAA-2537 / CCAP 1431/1 / ULC 316 / JS1)</name>
    <dbReference type="NCBI Taxonomy" id="1183438"/>
    <lineage>
        <taxon>Bacteria</taxon>
        <taxon>Bacillati</taxon>
        <taxon>Cyanobacteriota</taxon>
        <taxon>Cyanophyceae</taxon>
        <taxon>Gloeobacterales</taxon>
        <taxon>Gloeobacteraceae</taxon>
        <taxon>Gloeobacter</taxon>
    </lineage>
</organism>
<dbReference type="KEGG" id="glj:GKIL_2897"/>
<evidence type="ECO:0000259" key="1">
    <source>
        <dbReference type="PROSITE" id="PS50995"/>
    </source>
</evidence>
<dbReference type="SMART" id="SM00347">
    <property type="entry name" value="HTH_MARR"/>
    <property type="match status" value="1"/>
</dbReference>
<feature type="domain" description="HTH marR-type" evidence="1">
    <location>
        <begin position="14"/>
        <end position="146"/>
    </location>
</feature>
<dbReference type="STRING" id="1183438.GKIL_2897"/>
<dbReference type="PANTHER" id="PTHR33164:SF101">
    <property type="entry name" value="TRANSCRIPTIONAL REPRESSOR MPRA"/>
    <property type="match status" value="1"/>
</dbReference>
<dbReference type="GO" id="GO:0003700">
    <property type="term" value="F:DNA-binding transcription factor activity"/>
    <property type="evidence" value="ECO:0007669"/>
    <property type="project" value="InterPro"/>
</dbReference>
<dbReference type="Pfam" id="PF01047">
    <property type="entry name" value="MarR"/>
    <property type="match status" value="1"/>
</dbReference>
<dbReference type="InterPro" id="IPR000835">
    <property type="entry name" value="HTH_MarR-typ"/>
</dbReference>
<keyword evidence="3" id="KW-1185">Reference proteome</keyword>
<reference evidence="2 3" key="1">
    <citation type="journal article" date="2013" name="PLoS ONE">
        <title>Cultivation and Complete Genome Sequencing of Gloeobacter kilaueensis sp. nov., from a Lava Cave in Kilauea Caldera, Hawai'i.</title>
        <authorList>
            <person name="Saw J.H."/>
            <person name="Schatz M."/>
            <person name="Brown M.V."/>
            <person name="Kunkel D.D."/>
            <person name="Foster J.S."/>
            <person name="Shick H."/>
            <person name="Christensen S."/>
            <person name="Hou S."/>
            <person name="Wan X."/>
            <person name="Donachie S.P."/>
        </authorList>
    </citation>
    <scope>NUCLEOTIDE SEQUENCE [LARGE SCALE GENOMIC DNA]</scope>
    <source>
        <strain evidence="3">JS</strain>
    </source>
</reference>
<dbReference type="Proteomes" id="UP000017396">
    <property type="component" value="Chromosome"/>
</dbReference>
<dbReference type="PROSITE" id="PS50995">
    <property type="entry name" value="HTH_MARR_2"/>
    <property type="match status" value="1"/>
</dbReference>
<accession>U5QJS3</accession>
<dbReference type="OrthoDB" id="162531at2"/>
<dbReference type="RefSeq" id="WP_023174372.1">
    <property type="nucleotide sequence ID" value="NC_022600.1"/>
</dbReference>
<dbReference type="EMBL" id="CP003587">
    <property type="protein sequence ID" value="AGY59143.1"/>
    <property type="molecule type" value="Genomic_DNA"/>
</dbReference>
<dbReference type="Gene3D" id="1.10.10.10">
    <property type="entry name" value="Winged helix-like DNA-binding domain superfamily/Winged helix DNA-binding domain"/>
    <property type="match status" value="1"/>
</dbReference>